<protein>
    <submittedName>
        <fullName evidence="1">Uncharacterized protein</fullName>
    </submittedName>
</protein>
<dbReference type="KEGG" id="tun:J9260_06630"/>
<organism evidence="1 2">
    <name type="scientific">Thiothrix unzii</name>
    <dbReference type="NCBI Taxonomy" id="111769"/>
    <lineage>
        <taxon>Bacteria</taxon>
        <taxon>Pseudomonadati</taxon>
        <taxon>Pseudomonadota</taxon>
        <taxon>Gammaproteobacteria</taxon>
        <taxon>Thiotrichales</taxon>
        <taxon>Thiotrichaceae</taxon>
        <taxon>Thiothrix</taxon>
    </lineage>
</organism>
<gene>
    <name evidence="1" type="ORF">J9260_06630</name>
</gene>
<dbReference type="Proteomes" id="UP000672009">
    <property type="component" value="Chromosome"/>
</dbReference>
<accession>A0A975FB73</accession>
<dbReference type="RefSeq" id="WP_210220234.1">
    <property type="nucleotide sequence ID" value="NZ_CP072793.1"/>
</dbReference>
<reference evidence="1" key="1">
    <citation type="submission" date="2021-04" db="EMBL/GenBank/DDBJ databases">
        <title>Genomics, taxonomy and metabolism of representatives of sulfur bacteria of the genus Thiothrix: Thiothrix fructosivorans QT, Thiothrix unzii A1T and three new species, Thiothrix subterranea sp. nov., Thiothrix litoralis sp. nov. and 'Candidatus Thiothrix anitrata' sp. nov.</title>
        <authorList>
            <person name="Ravin N.V."/>
            <person name="Smolyakov D."/>
            <person name="Rudenko T.S."/>
            <person name="Mardanov A.V."/>
            <person name="Beletsky A.V."/>
            <person name="Markov N.D."/>
            <person name="Fomenkov A.I."/>
            <person name="Roberts R.J."/>
            <person name="Karnachuk O.V."/>
            <person name="Novikov A."/>
            <person name="Grabovich M.Y."/>
        </authorList>
    </citation>
    <scope>NUCLEOTIDE SEQUENCE</scope>
    <source>
        <strain evidence="1">A1</strain>
    </source>
</reference>
<evidence type="ECO:0000313" key="2">
    <source>
        <dbReference type="Proteomes" id="UP000672009"/>
    </source>
</evidence>
<dbReference type="EMBL" id="CP072793">
    <property type="protein sequence ID" value="QTR54760.1"/>
    <property type="molecule type" value="Genomic_DNA"/>
</dbReference>
<keyword evidence="2" id="KW-1185">Reference proteome</keyword>
<sequence length="352" mass="39469">MENALAHNVVTLPVKSADKPVDATENSGFQGDLGLAGIWRKFGDGFWGGKLSESDHEAEVIPGLAMACKQADDIKKQEEIRKAFINSYFMHEEVRTRLAKFFVANKERPRQDQLQAITVTTRLMRPGMDVNLRELETLITDDTQETINKNYVREALIPLMKDIGLIVQPKEGVNGWQWRDIEKKPSAKEMTAKALKQVALMTSPVHRELLDEQAKRYALLRQQQVLKQRIHLEKSNQQLILQAQAKAEENEKAMLDLGMKKAVSNTPAWIASAGVALIAVVLLAGQGGGNNAALPTEQAGVTTFEAAPDYHAIDDEMLLRLQYQQAGIDWDSLPLQDRQNLIKELKQERLGR</sequence>
<name>A0A975FB73_9GAMM</name>
<dbReference type="AlphaFoldDB" id="A0A975FB73"/>
<proteinExistence type="predicted"/>
<evidence type="ECO:0000313" key="1">
    <source>
        <dbReference type="EMBL" id="QTR54760.1"/>
    </source>
</evidence>